<organism evidence="1 2">
    <name type="scientific">Liparis tanakae</name>
    <name type="common">Tanaka's snailfish</name>
    <dbReference type="NCBI Taxonomy" id="230148"/>
    <lineage>
        <taxon>Eukaryota</taxon>
        <taxon>Metazoa</taxon>
        <taxon>Chordata</taxon>
        <taxon>Craniata</taxon>
        <taxon>Vertebrata</taxon>
        <taxon>Euteleostomi</taxon>
        <taxon>Actinopterygii</taxon>
        <taxon>Neopterygii</taxon>
        <taxon>Teleostei</taxon>
        <taxon>Neoteleostei</taxon>
        <taxon>Acanthomorphata</taxon>
        <taxon>Eupercaria</taxon>
        <taxon>Perciformes</taxon>
        <taxon>Cottioidei</taxon>
        <taxon>Cottales</taxon>
        <taxon>Liparidae</taxon>
        <taxon>Liparis</taxon>
    </lineage>
</organism>
<keyword evidence="2" id="KW-1185">Reference proteome</keyword>
<dbReference type="AlphaFoldDB" id="A0A4Z2E6H1"/>
<evidence type="ECO:0000313" key="1">
    <source>
        <dbReference type="EMBL" id="TNN24190.1"/>
    </source>
</evidence>
<reference evidence="1 2" key="1">
    <citation type="submission" date="2019-03" db="EMBL/GenBank/DDBJ databases">
        <title>First draft genome of Liparis tanakae, snailfish: a comprehensive survey of snailfish specific genes.</title>
        <authorList>
            <person name="Kim W."/>
            <person name="Song I."/>
            <person name="Jeong J.-H."/>
            <person name="Kim D."/>
            <person name="Kim S."/>
            <person name="Ryu S."/>
            <person name="Song J.Y."/>
            <person name="Lee S.K."/>
        </authorList>
    </citation>
    <scope>NUCLEOTIDE SEQUENCE [LARGE SCALE GENOMIC DNA]</scope>
    <source>
        <tissue evidence="1">Muscle</tissue>
    </source>
</reference>
<comment type="caution">
    <text evidence="1">The sequence shown here is derived from an EMBL/GenBank/DDBJ whole genome shotgun (WGS) entry which is preliminary data.</text>
</comment>
<dbReference type="EMBL" id="SRLO01016144">
    <property type="protein sequence ID" value="TNN24190.1"/>
    <property type="molecule type" value="Genomic_DNA"/>
</dbReference>
<dbReference type="Proteomes" id="UP000314294">
    <property type="component" value="Unassembled WGS sequence"/>
</dbReference>
<sequence>MLGWVAVMRRDQARANRQLLEALQDQSAGQTYALEYLWLPPDPRVPSAAAVPRVPSATPVPLVPSAAPVPPGPVGIPASPSSPFHVPNGYSSSSPFAVPVDPRALSFSAQPPRASSS</sequence>
<protein>
    <submittedName>
        <fullName evidence="1">Uncharacterized protein</fullName>
    </submittedName>
</protein>
<name>A0A4Z2E6H1_9TELE</name>
<proteinExistence type="predicted"/>
<accession>A0A4Z2E6H1</accession>
<evidence type="ECO:0000313" key="2">
    <source>
        <dbReference type="Proteomes" id="UP000314294"/>
    </source>
</evidence>
<gene>
    <name evidence="1" type="ORF">EYF80_065685</name>
</gene>